<dbReference type="Proteomes" id="UP000299102">
    <property type="component" value="Unassembled WGS sequence"/>
</dbReference>
<feature type="region of interest" description="Disordered" evidence="1">
    <location>
        <begin position="65"/>
        <end position="107"/>
    </location>
</feature>
<feature type="region of interest" description="Disordered" evidence="1">
    <location>
        <begin position="119"/>
        <end position="139"/>
    </location>
</feature>
<dbReference type="EMBL" id="BGZK01002171">
    <property type="protein sequence ID" value="GBP91451.1"/>
    <property type="molecule type" value="Genomic_DNA"/>
</dbReference>
<comment type="caution">
    <text evidence="3">The sequence shown here is derived from an EMBL/GenBank/DDBJ whole genome shotgun (WGS) entry which is preliminary data.</text>
</comment>
<protein>
    <submittedName>
        <fullName evidence="3">Uncharacterized protein</fullName>
    </submittedName>
</protein>
<gene>
    <name evidence="3" type="ORF">EVAR_68542_1</name>
</gene>
<evidence type="ECO:0000256" key="1">
    <source>
        <dbReference type="SAM" id="MobiDB-lite"/>
    </source>
</evidence>
<reference evidence="3 4" key="1">
    <citation type="journal article" date="2019" name="Commun. Biol.">
        <title>The bagworm genome reveals a unique fibroin gene that provides high tensile strength.</title>
        <authorList>
            <person name="Kono N."/>
            <person name="Nakamura H."/>
            <person name="Ohtoshi R."/>
            <person name="Tomita M."/>
            <person name="Numata K."/>
            <person name="Arakawa K."/>
        </authorList>
    </citation>
    <scope>NUCLEOTIDE SEQUENCE [LARGE SCALE GENOMIC DNA]</scope>
</reference>
<keyword evidence="4" id="KW-1185">Reference proteome</keyword>
<dbReference type="AlphaFoldDB" id="A0A4C1ZRB7"/>
<evidence type="ECO:0000313" key="3">
    <source>
        <dbReference type="EMBL" id="GBP91451.1"/>
    </source>
</evidence>
<keyword evidence="2" id="KW-0472">Membrane</keyword>
<feature type="compositionally biased region" description="Basic and acidic residues" evidence="1">
    <location>
        <begin position="70"/>
        <end position="88"/>
    </location>
</feature>
<sequence length="150" mass="16958">MTENRSIELMYAAEESAKAALKNLRPETMAFQPNRLMPLSAGRVAGVFVLVSWQILILRIVVVGPRKHSRSEGDDPRRERPAAEEVRASRTTRRGVSQVSRSETDSHVRPYARAFFVRSPISKPPRRRPGPTSIPRRHFKTSYAIVNPLA</sequence>
<feature type="compositionally biased region" description="Basic residues" evidence="1">
    <location>
        <begin position="124"/>
        <end position="139"/>
    </location>
</feature>
<feature type="transmembrane region" description="Helical" evidence="2">
    <location>
        <begin position="44"/>
        <end position="62"/>
    </location>
</feature>
<keyword evidence="2" id="KW-0812">Transmembrane</keyword>
<name>A0A4C1ZRB7_EUMVA</name>
<evidence type="ECO:0000313" key="4">
    <source>
        <dbReference type="Proteomes" id="UP000299102"/>
    </source>
</evidence>
<keyword evidence="2" id="KW-1133">Transmembrane helix</keyword>
<evidence type="ECO:0000256" key="2">
    <source>
        <dbReference type="SAM" id="Phobius"/>
    </source>
</evidence>
<proteinExistence type="predicted"/>
<accession>A0A4C1ZRB7</accession>
<organism evidence="3 4">
    <name type="scientific">Eumeta variegata</name>
    <name type="common">Bagworm moth</name>
    <name type="synonym">Eumeta japonica</name>
    <dbReference type="NCBI Taxonomy" id="151549"/>
    <lineage>
        <taxon>Eukaryota</taxon>
        <taxon>Metazoa</taxon>
        <taxon>Ecdysozoa</taxon>
        <taxon>Arthropoda</taxon>
        <taxon>Hexapoda</taxon>
        <taxon>Insecta</taxon>
        <taxon>Pterygota</taxon>
        <taxon>Neoptera</taxon>
        <taxon>Endopterygota</taxon>
        <taxon>Lepidoptera</taxon>
        <taxon>Glossata</taxon>
        <taxon>Ditrysia</taxon>
        <taxon>Tineoidea</taxon>
        <taxon>Psychidae</taxon>
        <taxon>Oiketicinae</taxon>
        <taxon>Eumeta</taxon>
    </lineage>
</organism>